<dbReference type="InterPro" id="IPR043129">
    <property type="entry name" value="ATPase_NBD"/>
</dbReference>
<name>A0A3D9ZWU3_9ACTN</name>
<evidence type="ECO:0000313" key="5">
    <source>
        <dbReference type="Proteomes" id="UP000256913"/>
    </source>
</evidence>
<accession>A0A3D9ZWU3</accession>
<dbReference type="Pfam" id="PF16861">
    <property type="entry name" value="Carbam_trans_C"/>
    <property type="match status" value="1"/>
</dbReference>
<keyword evidence="4" id="KW-0808">Transferase</keyword>
<evidence type="ECO:0000259" key="3">
    <source>
        <dbReference type="Pfam" id="PF16861"/>
    </source>
</evidence>
<reference evidence="4 5" key="1">
    <citation type="submission" date="2018-08" db="EMBL/GenBank/DDBJ databases">
        <title>Sequencing the genomes of 1000 actinobacteria strains.</title>
        <authorList>
            <person name="Klenk H.-P."/>
        </authorList>
    </citation>
    <scope>NUCLEOTIDE SEQUENCE [LARGE SCALE GENOMIC DNA]</scope>
    <source>
        <strain evidence="4 5">DSM 44099</strain>
    </source>
</reference>
<dbReference type="EMBL" id="QUMQ01000001">
    <property type="protein sequence ID" value="REG01013.1"/>
    <property type="molecule type" value="Genomic_DNA"/>
</dbReference>
<dbReference type="PANTHER" id="PTHR34847:SF1">
    <property type="entry name" value="NODULATION PROTEIN U"/>
    <property type="match status" value="1"/>
</dbReference>
<dbReference type="InterPro" id="IPR031730">
    <property type="entry name" value="Carbam_trans_C"/>
</dbReference>
<organism evidence="4 5">
    <name type="scientific">Asanoa ferruginea</name>
    <dbReference type="NCBI Taxonomy" id="53367"/>
    <lineage>
        <taxon>Bacteria</taxon>
        <taxon>Bacillati</taxon>
        <taxon>Actinomycetota</taxon>
        <taxon>Actinomycetes</taxon>
        <taxon>Micromonosporales</taxon>
        <taxon>Micromonosporaceae</taxon>
        <taxon>Asanoa</taxon>
    </lineage>
</organism>
<protein>
    <submittedName>
        <fullName evidence="4">Beta-1,4-N-acetylglucosamine oligosaccharide 3-O-carbamoyltransferase NolO</fullName>
    </submittedName>
</protein>
<dbReference type="Gene3D" id="3.90.870.20">
    <property type="entry name" value="Carbamoyltransferase, C-terminal domain"/>
    <property type="match status" value="1"/>
</dbReference>
<evidence type="ECO:0000259" key="2">
    <source>
        <dbReference type="Pfam" id="PF02543"/>
    </source>
</evidence>
<feature type="domain" description="Carbamoyltransferase C-terminal" evidence="3">
    <location>
        <begin position="391"/>
        <end position="561"/>
    </location>
</feature>
<dbReference type="InterPro" id="IPR003696">
    <property type="entry name" value="Carbtransf_dom"/>
</dbReference>
<keyword evidence="5" id="KW-1185">Reference proteome</keyword>
<dbReference type="CDD" id="cd24099">
    <property type="entry name" value="ASKHA_NBD_NovN-like_N"/>
    <property type="match status" value="1"/>
</dbReference>
<dbReference type="GO" id="GO:0016740">
    <property type="term" value="F:transferase activity"/>
    <property type="evidence" value="ECO:0007669"/>
    <property type="project" value="UniProtKB-KW"/>
</dbReference>
<evidence type="ECO:0000313" key="4">
    <source>
        <dbReference type="EMBL" id="REG01013.1"/>
    </source>
</evidence>
<comment type="caution">
    <text evidence="4">The sequence shown here is derived from an EMBL/GenBank/DDBJ whole genome shotgun (WGS) entry which is preliminary data.</text>
</comment>
<dbReference type="InterPro" id="IPR038152">
    <property type="entry name" value="Carbam_trans_C_sf"/>
</dbReference>
<dbReference type="InterPro" id="IPR051338">
    <property type="entry name" value="NodU/CmcH_Carbamoyltrnsfr"/>
</dbReference>
<proteinExistence type="inferred from homology"/>
<dbReference type="SUPFAM" id="SSF53067">
    <property type="entry name" value="Actin-like ATPase domain"/>
    <property type="match status" value="1"/>
</dbReference>
<dbReference type="Proteomes" id="UP000256913">
    <property type="component" value="Unassembled WGS sequence"/>
</dbReference>
<dbReference type="RefSeq" id="WP_116072962.1">
    <property type="nucleotide sequence ID" value="NZ_BONB01000010.1"/>
</dbReference>
<feature type="domain" description="Carbamoyltransferase" evidence="2">
    <location>
        <begin position="25"/>
        <end position="333"/>
    </location>
</feature>
<dbReference type="PANTHER" id="PTHR34847">
    <property type="entry name" value="NODULATION PROTEIN U"/>
    <property type="match status" value="1"/>
</dbReference>
<dbReference type="Gene3D" id="3.30.420.40">
    <property type="match status" value="2"/>
</dbReference>
<evidence type="ECO:0000256" key="1">
    <source>
        <dbReference type="ARBA" id="ARBA00006129"/>
    </source>
</evidence>
<sequence>MNVLGLTGGPHTLLDDYRTVPHLDGYWHDAAAALIVDGVLRSAHEEERHTRVKNTSVFPANSVAACMSDAGIAADGLDAVAVYFTEAYWRRYLNLVRHYVPDFAFLDPRALIRQRLREVLGDEVCAPLHFVDHHLCHGYSALAYSGYQDCLVLTLDGAGDEEAGRLVRVRDRRQETLHTVSLDNSLGGLYLHVTKHLGYGQFDEYKVMGLASYGDPNQLADDLGMVRLKEAGRFEVEWSFVDKLESVLPARRRHEPITQDHADLAACVQRALEGAVLHLLQWHCAEDGSDRLCFAGGVAHNSTLNGVIEASGLVRSLFVPPGAHDGGCSIGAATATYLRAHPRSRSTRMASAYLGTAIPKATADELVPKSLHRFLSLVDLTTLDNPVASLAARLAAGEVIGVARGRAEFGPRALGNRSILADPRQAAMRDRINSMIKSREGYRPFAPVVAAEDASRYFVLNGAVEDYSFMSSRVTVRNEFRHALAAVTHVDGSARLQTVSRDQNPWLWRLLHAFKRHSGLPILLNTSLNVSAEPIVDSVEDALLCLLTSGLSGLVLGELAVTPTRQFAVEDFEWVPMPGVRLLAQWAPAQAKAAWALEKTGPRRFTSAISGEVASLLLQHLEPMPFDDGVAAEIEQLWRTRYVRPVM</sequence>
<gene>
    <name evidence="4" type="ORF">DFJ67_7084</name>
</gene>
<dbReference type="Pfam" id="PF02543">
    <property type="entry name" value="Carbam_trans_N"/>
    <property type="match status" value="1"/>
</dbReference>
<dbReference type="OrthoDB" id="9780777at2"/>
<comment type="similarity">
    <text evidence="1">Belongs to the NodU/CmcH family.</text>
</comment>
<dbReference type="AlphaFoldDB" id="A0A3D9ZWU3"/>